<feature type="chain" id="PRO_5021285118" description="Lipoprotein" evidence="1">
    <location>
        <begin position="31"/>
        <end position="131"/>
    </location>
</feature>
<proteinExistence type="predicted"/>
<sequence>MIKHNRDWFSITLSQLPLLFGLLACSATMAKSVKTADQAMDLVMTSVEKNRLLNIPKACVFLMENGSTDVYWGIDVRENHTENCGGDPDTAPRLMSYEVNKKTGKLCTDSIKWAEQLNADDPYDFSCRPIK</sequence>
<dbReference type="AlphaFoldDB" id="A0A4Y9JSR0"/>
<evidence type="ECO:0000313" key="3">
    <source>
        <dbReference type="Proteomes" id="UP000297396"/>
    </source>
</evidence>
<keyword evidence="1" id="KW-0732">Signal</keyword>
<evidence type="ECO:0000256" key="1">
    <source>
        <dbReference type="SAM" id="SignalP"/>
    </source>
</evidence>
<dbReference type="OrthoDB" id="6519754at2"/>
<organism evidence="2 3">
    <name type="scientific">Muribacter muris</name>
    <dbReference type="NCBI Taxonomy" id="67855"/>
    <lineage>
        <taxon>Bacteria</taxon>
        <taxon>Pseudomonadati</taxon>
        <taxon>Pseudomonadota</taxon>
        <taxon>Gammaproteobacteria</taxon>
        <taxon>Pasteurellales</taxon>
        <taxon>Pasteurellaceae</taxon>
        <taxon>Muribacter</taxon>
    </lineage>
</organism>
<gene>
    <name evidence="2" type="ORF">E4T80_09975</name>
</gene>
<accession>A0A4Y9JSR0</accession>
<comment type="caution">
    <text evidence="2">The sequence shown here is derived from an EMBL/GenBank/DDBJ whole genome shotgun (WGS) entry which is preliminary data.</text>
</comment>
<dbReference type="RefSeq" id="WP_135057997.1">
    <property type="nucleotide sequence ID" value="NZ_JADGLC010000023.1"/>
</dbReference>
<dbReference type="Proteomes" id="UP000297396">
    <property type="component" value="Unassembled WGS sequence"/>
</dbReference>
<protein>
    <recommendedName>
        <fullName evidence="4">Lipoprotein</fullName>
    </recommendedName>
</protein>
<feature type="signal peptide" evidence="1">
    <location>
        <begin position="1"/>
        <end position="30"/>
    </location>
</feature>
<dbReference type="EMBL" id="SPPA01000023">
    <property type="protein sequence ID" value="TFV08608.1"/>
    <property type="molecule type" value="Genomic_DNA"/>
</dbReference>
<reference evidence="2 3" key="1">
    <citation type="submission" date="2019-03" db="EMBL/GenBank/DDBJ databases">
        <title>Diversity of the mouse oral microbiome.</title>
        <authorList>
            <person name="Joseph S."/>
            <person name="Aduse-Opoku J."/>
            <person name="Curtis M."/>
            <person name="Wade W."/>
            <person name="Hashim A."/>
        </authorList>
    </citation>
    <scope>NUCLEOTIDE SEQUENCE [LARGE SCALE GENOMIC DNA]</scope>
    <source>
        <strain evidence="2 3">WT12</strain>
    </source>
</reference>
<evidence type="ECO:0000313" key="2">
    <source>
        <dbReference type="EMBL" id="TFV08608.1"/>
    </source>
</evidence>
<evidence type="ECO:0008006" key="4">
    <source>
        <dbReference type="Google" id="ProtNLM"/>
    </source>
</evidence>
<name>A0A4Y9JSR0_9PAST</name>
<dbReference type="PROSITE" id="PS51257">
    <property type="entry name" value="PROKAR_LIPOPROTEIN"/>
    <property type="match status" value="1"/>
</dbReference>